<keyword evidence="2 4" id="KW-0547">Nucleotide-binding</keyword>
<sequence>MPAPAVGIDLGTTRSVVAWLGPDGRPETIPNAEGDRTTPSVVLLDPERAIVGTEALRAAVAEPDRVAELVKRDMGKAAFSKKLGGKAYPPEALQSLILAQLKRDAEAVCGPIDRAVVTVPAFFDDRRRRATRDAADLADLKVTEMINEPTAAAVAFGTRRGYLNAEGAAEQREQVLVYDLGGGTFDVTAMRIEGLDFKVLATEGDVLLGGADWDARLADYLAEAFKAKHGLDPRTDPSGLRRLLREAEAAKKSLTALSSTTVTVEHLGQAARIPVSREQFEELTSDLLARTLFTSKQVLKKAGMSWDKLTRVLLVGGSSRMTQVKTALQQESGLEPDASVSADEAVAHGAAVMAGLLRDRTARRAAKKAGRPIPPKSTSGLSVADVCSHAIGVEVTDPTTKEKRTHVLIPGNTSIPAEKSMQFRTVRAGQAVVTVNVTEGADAAGRHGQPVGTVVVDGLPTDATKPVPVSVTLRMSASATLSVRAEAQGKVAEATLERDSGLSDDDRARWRTFVRDDGVAV</sequence>
<evidence type="ECO:0000256" key="2">
    <source>
        <dbReference type="ARBA" id="ARBA00022741"/>
    </source>
</evidence>
<keyword evidence="3 4" id="KW-0067">ATP-binding</keyword>
<dbReference type="SUPFAM" id="SSF53067">
    <property type="entry name" value="Actin-like ATPase domain"/>
    <property type="match status" value="2"/>
</dbReference>
<dbReference type="Gene3D" id="2.60.34.10">
    <property type="entry name" value="Substrate Binding Domain Of DNAk, Chain A, domain 1"/>
    <property type="match status" value="1"/>
</dbReference>
<comment type="caution">
    <text evidence="5">The sequence shown here is derived from an EMBL/GenBank/DDBJ whole genome shotgun (WGS) entry which is preliminary data.</text>
</comment>
<dbReference type="PANTHER" id="PTHR19375">
    <property type="entry name" value="HEAT SHOCK PROTEIN 70KDA"/>
    <property type="match status" value="1"/>
</dbReference>
<evidence type="ECO:0000256" key="3">
    <source>
        <dbReference type="ARBA" id="ARBA00022840"/>
    </source>
</evidence>
<dbReference type="EMBL" id="WTPX01000049">
    <property type="protein sequence ID" value="NNJ25778.1"/>
    <property type="molecule type" value="Genomic_DNA"/>
</dbReference>
<dbReference type="InterPro" id="IPR043129">
    <property type="entry name" value="ATPase_NBD"/>
</dbReference>
<dbReference type="PRINTS" id="PR00301">
    <property type="entry name" value="HEATSHOCK70"/>
</dbReference>
<keyword evidence="6" id="KW-1185">Reference proteome</keyword>
<evidence type="ECO:0000313" key="5">
    <source>
        <dbReference type="EMBL" id="NNJ25778.1"/>
    </source>
</evidence>
<organism evidence="5 6">
    <name type="scientific">Alienimonas chondri</name>
    <dbReference type="NCBI Taxonomy" id="2681879"/>
    <lineage>
        <taxon>Bacteria</taxon>
        <taxon>Pseudomonadati</taxon>
        <taxon>Planctomycetota</taxon>
        <taxon>Planctomycetia</taxon>
        <taxon>Planctomycetales</taxon>
        <taxon>Planctomycetaceae</taxon>
        <taxon>Alienimonas</taxon>
    </lineage>
</organism>
<dbReference type="InterPro" id="IPR013126">
    <property type="entry name" value="Hsp_70_fam"/>
</dbReference>
<dbReference type="SUPFAM" id="SSF100920">
    <property type="entry name" value="Heat shock protein 70kD (HSP70), peptide-binding domain"/>
    <property type="match status" value="1"/>
</dbReference>
<dbReference type="RefSeq" id="WP_171186130.1">
    <property type="nucleotide sequence ID" value="NZ_WTPX01000049.1"/>
</dbReference>
<accession>A0ABX1VER6</accession>
<dbReference type="CDD" id="cd24029">
    <property type="entry name" value="ASKHA_NBD_HSP70_DnaK_HscA_HscC"/>
    <property type="match status" value="1"/>
</dbReference>
<dbReference type="InterPro" id="IPR029047">
    <property type="entry name" value="HSP70_peptide-bd_sf"/>
</dbReference>
<dbReference type="InterPro" id="IPR018181">
    <property type="entry name" value="Heat_shock_70_CS"/>
</dbReference>
<dbReference type="Pfam" id="PF00012">
    <property type="entry name" value="HSP70"/>
    <property type="match status" value="1"/>
</dbReference>
<evidence type="ECO:0000313" key="6">
    <source>
        <dbReference type="Proteomes" id="UP000609651"/>
    </source>
</evidence>
<evidence type="ECO:0000256" key="4">
    <source>
        <dbReference type="RuleBase" id="RU003322"/>
    </source>
</evidence>
<comment type="similarity">
    <text evidence="1 4">Belongs to the heat shock protein 70 family.</text>
</comment>
<proteinExistence type="inferred from homology"/>
<dbReference type="PROSITE" id="PS00297">
    <property type="entry name" value="HSP70_1"/>
    <property type="match status" value="1"/>
</dbReference>
<gene>
    <name evidence="5" type="primary">dnaK_4</name>
    <name evidence="5" type="ORF">LzC2_18520</name>
</gene>
<name>A0ABX1VER6_9PLAN</name>
<evidence type="ECO:0000256" key="1">
    <source>
        <dbReference type="ARBA" id="ARBA00007381"/>
    </source>
</evidence>
<dbReference type="Proteomes" id="UP000609651">
    <property type="component" value="Unassembled WGS sequence"/>
</dbReference>
<dbReference type="Gene3D" id="3.30.420.40">
    <property type="match status" value="2"/>
</dbReference>
<reference evidence="5 6" key="1">
    <citation type="journal article" date="2020" name="Syst. Appl. Microbiol.">
        <title>Alienimonas chondri sp. nov., a novel planctomycete isolated from the biofilm of the red alga Chondrus crispus.</title>
        <authorList>
            <person name="Vitorino I."/>
            <person name="Albuquerque L."/>
            <person name="Wiegand S."/>
            <person name="Kallscheuer N."/>
            <person name="da Costa M.S."/>
            <person name="Lobo-da-Cunha A."/>
            <person name="Jogler C."/>
            <person name="Lage O.M."/>
        </authorList>
    </citation>
    <scope>NUCLEOTIDE SEQUENCE [LARGE SCALE GENOMIC DNA]</scope>
    <source>
        <strain evidence="5 6">LzC2</strain>
    </source>
</reference>
<dbReference type="Gene3D" id="3.90.640.10">
    <property type="entry name" value="Actin, Chain A, domain 4"/>
    <property type="match status" value="1"/>
</dbReference>
<protein>
    <submittedName>
        <fullName evidence="5">Chaperone protein DnaK</fullName>
    </submittedName>
</protein>